<protein>
    <recommendedName>
        <fullName evidence="1">DUF7673 domain-containing protein</fullName>
    </recommendedName>
</protein>
<evidence type="ECO:0000313" key="2">
    <source>
        <dbReference type="EMBL" id="SFE09615.1"/>
    </source>
</evidence>
<organism evidence="2 3">
    <name type="scientific">Paracidovorax konjaci</name>
    <dbReference type="NCBI Taxonomy" id="32040"/>
    <lineage>
        <taxon>Bacteria</taxon>
        <taxon>Pseudomonadati</taxon>
        <taxon>Pseudomonadota</taxon>
        <taxon>Betaproteobacteria</taxon>
        <taxon>Burkholderiales</taxon>
        <taxon>Comamonadaceae</taxon>
        <taxon>Paracidovorax</taxon>
    </lineage>
</organism>
<gene>
    <name evidence="2" type="ORF">SAMN04489710_11458</name>
</gene>
<dbReference type="RefSeq" id="WP_092955568.1">
    <property type="nucleotide sequence ID" value="NZ_FOMQ01000014.1"/>
</dbReference>
<dbReference type="Proteomes" id="UP000199517">
    <property type="component" value="Unassembled WGS sequence"/>
</dbReference>
<proteinExistence type="predicted"/>
<dbReference type="EMBL" id="FOMQ01000014">
    <property type="protein sequence ID" value="SFE09615.1"/>
    <property type="molecule type" value="Genomic_DNA"/>
</dbReference>
<dbReference type="OrthoDB" id="6717082at2"/>
<dbReference type="STRING" id="32040.SAMN04489710_11458"/>
<dbReference type="Pfam" id="PF24720">
    <property type="entry name" value="DUF7673"/>
    <property type="match status" value="1"/>
</dbReference>
<reference evidence="3" key="1">
    <citation type="submission" date="2016-10" db="EMBL/GenBank/DDBJ databases">
        <authorList>
            <person name="Varghese N."/>
            <person name="Submissions S."/>
        </authorList>
    </citation>
    <scope>NUCLEOTIDE SEQUENCE [LARGE SCALE GENOMIC DNA]</scope>
    <source>
        <strain evidence="3">DSM 7481</strain>
    </source>
</reference>
<evidence type="ECO:0000313" key="3">
    <source>
        <dbReference type="Proteomes" id="UP000199517"/>
    </source>
</evidence>
<evidence type="ECO:0000259" key="1">
    <source>
        <dbReference type="Pfam" id="PF24720"/>
    </source>
</evidence>
<sequence length="138" mass="15548">MTAPTATEKTARTLGDPIEALVHFFILATTESHSGARVAARLLLGLYNGDRFEFDLTDLRLLDASNLRRALALLEFDARAQMEVHAWLNHIYSRSDFGMRFEHMAHKWDLKGKCRRAALDKVPTVRFGGYLVEATPCA</sequence>
<accession>A0A1I1XQJ7</accession>
<name>A0A1I1XQJ7_9BURK</name>
<keyword evidence="3" id="KW-1185">Reference proteome</keyword>
<dbReference type="AlphaFoldDB" id="A0A1I1XQJ7"/>
<dbReference type="InterPro" id="IPR056090">
    <property type="entry name" value="DUF7673"/>
</dbReference>
<feature type="domain" description="DUF7673" evidence="1">
    <location>
        <begin position="19"/>
        <end position="108"/>
    </location>
</feature>